<proteinExistence type="inferred from homology"/>
<feature type="transmembrane region" description="Helical" evidence="3">
    <location>
        <begin position="435"/>
        <end position="456"/>
    </location>
</feature>
<evidence type="ECO:0000256" key="2">
    <source>
        <dbReference type="SAM" id="MobiDB-lite"/>
    </source>
</evidence>
<dbReference type="CDD" id="cd05471">
    <property type="entry name" value="pepsin_like"/>
    <property type="match status" value="1"/>
</dbReference>
<dbReference type="OrthoDB" id="4074350at2759"/>
<dbReference type="PROSITE" id="PS51767">
    <property type="entry name" value="PEPTIDASE_A1"/>
    <property type="match status" value="1"/>
</dbReference>
<evidence type="ECO:0000256" key="1">
    <source>
        <dbReference type="ARBA" id="ARBA00007447"/>
    </source>
</evidence>
<evidence type="ECO:0000259" key="5">
    <source>
        <dbReference type="PROSITE" id="PS51767"/>
    </source>
</evidence>
<feature type="compositionally biased region" description="Pro residues" evidence="2">
    <location>
        <begin position="609"/>
        <end position="633"/>
    </location>
</feature>
<comment type="similarity">
    <text evidence="1">Belongs to the peptidase A1 family.</text>
</comment>
<dbReference type="GO" id="GO:0004190">
    <property type="term" value="F:aspartic-type endopeptidase activity"/>
    <property type="evidence" value="ECO:0007669"/>
    <property type="project" value="InterPro"/>
</dbReference>
<feature type="compositionally biased region" description="Pro residues" evidence="2">
    <location>
        <begin position="469"/>
        <end position="479"/>
    </location>
</feature>
<dbReference type="Gene3D" id="2.40.70.10">
    <property type="entry name" value="Acid Proteases"/>
    <property type="match status" value="2"/>
</dbReference>
<feature type="region of interest" description="Disordered" evidence="2">
    <location>
        <begin position="540"/>
        <end position="633"/>
    </location>
</feature>
<feature type="region of interest" description="Disordered" evidence="2">
    <location>
        <begin position="464"/>
        <end position="527"/>
    </location>
</feature>
<evidence type="ECO:0000313" key="6">
    <source>
        <dbReference type="EMBL" id="KAA6414031.1"/>
    </source>
</evidence>
<dbReference type="PRINTS" id="PR00792">
    <property type="entry name" value="PEPSIN"/>
</dbReference>
<comment type="caution">
    <text evidence="6">The sequence shown here is derived from an EMBL/GenBank/DDBJ whole genome shotgun (WGS) entry which is preliminary data.</text>
</comment>
<gene>
    <name evidence="6" type="ORF">FRX48_02393</name>
</gene>
<keyword evidence="3" id="KW-0472">Membrane</keyword>
<evidence type="ECO:0000256" key="4">
    <source>
        <dbReference type="SAM" id="SignalP"/>
    </source>
</evidence>
<feature type="compositionally biased region" description="Basic and acidic residues" evidence="2">
    <location>
        <begin position="486"/>
        <end position="502"/>
    </location>
</feature>
<accession>A0A5M8PX93</accession>
<dbReference type="GO" id="GO:0006508">
    <property type="term" value="P:proteolysis"/>
    <property type="evidence" value="ECO:0007669"/>
    <property type="project" value="InterPro"/>
</dbReference>
<keyword evidence="4" id="KW-0732">Signal</keyword>
<dbReference type="InterPro" id="IPR033121">
    <property type="entry name" value="PEPTIDASE_A1"/>
</dbReference>
<keyword evidence="3" id="KW-1133">Transmembrane helix</keyword>
<dbReference type="PANTHER" id="PTHR47966:SF51">
    <property type="entry name" value="BETA-SITE APP-CLEAVING ENZYME, ISOFORM A-RELATED"/>
    <property type="match status" value="1"/>
</dbReference>
<feature type="chain" id="PRO_5024414336" description="Peptidase A1 domain-containing protein" evidence="4">
    <location>
        <begin position="22"/>
        <end position="633"/>
    </location>
</feature>
<dbReference type="EMBL" id="VXIT01000003">
    <property type="protein sequence ID" value="KAA6414031.1"/>
    <property type="molecule type" value="Genomic_DNA"/>
</dbReference>
<name>A0A5M8PX93_9LECA</name>
<dbReference type="Pfam" id="PF00026">
    <property type="entry name" value="Asp"/>
    <property type="match status" value="1"/>
</dbReference>
<dbReference type="Proteomes" id="UP000324767">
    <property type="component" value="Unassembled WGS sequence"/>
</dbReference>
<keyword evidence="3" id="KW-0812">Transmembrane</keyword>
<dbReference type="SUPFAM" id="SSF50630">
    <property type="entry name" value="Acid proteases"/>
    <property type="match status" value="1"/>
</dbReference>
<dbReference type="CDD" id="cd12087">
    <property type="entry name" value="TM_EGFR-like"/>
    <property type="match status" value="1"/>
</dbReference>
<dbReference type="InterPro" id="IPR034164">
    <property type="entry name" value="Pepsin-like_dom"/>
</dbReference>
<dbReference type="AlphaFoldDB" id="A0A5M8PX93"/>
<organism evidence="6 7">
    <name type="scientific">Lasallia pustulata</name>
    <dbReference type="NCBI Taxonomy" id="136370"/>
    <lineage>
        <taxon>Eukaryota</taxon>
        <taxon>Fungi</taxon>
        <taxon>Dikarya</taxon>
        <taxon>Ascomycota</taxon>
        <taxon>Pezizomycotina</taxon>
        <taxon>Lecanoromycetes</taxon>
        <taxon>OSLEUM clade</taxon>
        <taxon>Umbilicariomycetidae</taxon>
        <taxon>Umbilicariales</taxon>
        <taxon>Umbilicariaceae</taxon>
        <taxon>Lasallia</taxon>
    </lineage>
</organism>
<dbReference type="InterPro" id="IPR001461">
    <property type="entry name" value="Aspartic_peptidase_A1"/>
</dbReference>
<dbReference type="GO" id="GO:0000324">
    <property type="term" value="C:fungal-type vacuole"/>
    <property type="evidence" value="ECO:0007669"/>
    <property type="project" value="TreeGrafter"/>
</dbReference>
<evidence type="ECO:0000313" key="7">
    <source>
        <dbReference type="Proteomes" id="UP000324767"/>
    </source>
</evidence>
<reference evidence="6 7" key="1">
    <citation type="submission" date="2019-09" db="EMBL/GenBank/DDBJ databases">
        <title>The hologenome of the rock-dwelling lichen Lasallia pustulata.</title>
        <authorList>
            <person name="Greshake Tzovaras B."/>
            <person name="Segers F."/>
            <person name="Bicker A."/>
            <person name="Dal Grande F."/>
            <person name="Otte J."/>
            <person name="Hankeln T."/>
            <person name="Schmitt I."/>
            <person name="Ebersberger I."/>
        </authorList>
    </citation>
    <scope>NUCLEOTIDE SEQUENCE [LARGE SCALE GENOMIC DNA]</scope>
    <source>
        <strain evidence="6">A1-1</strain>
    </source>
</reference>
<dbReference type="InterPro" id="IPR021109">
    <property type="entry name" value="Peptidase_aspartic_dom_sf"/>
</dbReference>
<evidence type="ECO:0000256" key="3">
    <source>
        <dbReference type="SAM" id="Phobius"/>
    </source>
</evidence>
<feature type="signal peptide" evidence="4">
    <location>
        <begin position="1"/>
        <end position="21"/>
    </location>
</feature>
<feature type="domain" description="Peptidase A1" evidence="5">
    <location>
        <begin position="54"/>
        <end position="391"/>
    </location>
</feature>
<sequence length="633" mass="68420">MRYYWHAIIACLAQSVWLASAVDVSRLLRRAASTPSPISVPPSKRWEGDDGPWSTFTIQVGTPPQPLHVLVSTAGEVTWTVLPSGCSSNDLSCTTGRGGTFNNSTSSTWHAPIPYYNMDIEQNLDYIAYGPVGNDTLSLGTAGPTLTNQAIGGLVAKDFYLGILGLNPRPTNYTTGGEGSASLISSLKAQNWIPSMSLGYTAGNQYRLNAVFGSLTLGGYDKTRFTPNNLSFYFADNSYRDIVVGIQAISSEKSPDMLPDGGITAYVDPTVPHIWLPLTACRAFEKTFNLTYDDNSGRYIINTTTHDNLLRTNANVTFTLGLAQAGGDSINITLPYGSFDLTASWPEANVTGERYFPLRRAANASQYTLGRAFLQEAYLIIDWEHKNFSISQCVFDDAVSNGRPQLVPILSKDAVAIQMPSPAPAKKSSPSTGEIAGIAIGVVVLLALLIGGFVIYKLKQRKRKRSAAPPTPAPPPPDLPMGNTNEHSKPELGTGQEHERYELGSNGASNYCPPPWQRSEKPRDFSGNTQMISVKDAAHPSMPELPSLDPPPPLSFPPVHEMESPSLRPLPHEMESPSLPAVELSADKEPYPPSTIKKQMQNPPTTSSPHPPLSPPTAPPPHPPSPAPWAPPR</sequence>
<protein>
    <recommendedName>
        <fullName evidence="5">Peptidase A1 domain-containing protein</fullName>
    </recommendedName>
</protein>
<dbReference type="PANTHER" id="PTHR47966">
    <property type="entry name" value="BETA-SITE APP-CLEAVING ENZYME, ISOFORM A-RELATED"/>
    <property type="match status" value="1"/>
</dbReference>